<dbReference type="EMBL" id="FRBI01000038">
    <property type="protein sequence ID" value="SHN32830.1"/>
    <property type="molecule type" value="Genomic_DNA"/>
</dbReference>
<evidence type="ECO:0000313" key="2">
    <source>
        <dbReference type="Proteomes" id="UP000184111"/>
    </source>
</evidence>
<proteinExistence type="predicted"/>
<evidence type="ECO:0000313" key="1">
    <source>
        <dbReference type="EMBL" id="SHN32830.1"/>
    </source>
</evidence>
<accession>A0A1M7QNN5</accession>
<organism evidence="1 2">
    <name type="scientific">Actinacidiphila paucisporea</name>
    <dbReference type="NCBI Taxonomy" id="310782"/>
    <lineage>
        <taxon>Bacteria</taxon>
        <taxon>Bacillati</taxon>
        <taxon>Actinomycetota</taxon>
        <taxon>Actinomycetes</taxon>
        <taxon>Kitasatosporales</taxon>
        <taxon>Streptomycetaceae</taxon>
        <taxon>Actinacidiphila</taxon>
    </lineage>
</organism>
<sequence>MNTCVGKAGCFDQAVGDVDTESVDAEVEPEAQDGAEFVVDGGVVPIEVGLLRGEQVQIPLAGGSVGVGGAGPGRAAEDGFPVVGRLLAGRSLAGAEVEAGAGGGAGAVAQCLEEPGVVVGAVVGHDVEDDPRAEAVRVLDQGDGVGQLSEHGVHGAVVGDVVSGVCLRGGVERRKPYGVDAQVAQVGQAAADAGQVAYAVAIGVGVGVGEAAGVDLVDHRVAPPAGSACGGGIGGARFGACVQQGVRCHGVPRDAGRIAVLRGWCAGVRHRARAPRGGRTRGPGAAGRAQLLLPPAVRPVTRCRWTR</sequence>
<keyword evidence="2" id="KW-1185">Reference proteome</keyword>
<dbReference type="Proteomes" id="UP000184111">
    <property type="component" value="Unassembled WGS sequence"/>
</dbReference>
<name>A0A1M7QNN5_9ACTN</name>
<dbReference type="AlphaFoldDB" id="A0A1M7QNN5"/>
<dbReference type="STRING" id="310782.SAMN05216499_13838"/>
<protein>
    <submittedName>
        <fullName evidence="1">Uncharacterized protein</fullName>
    </submittedName>
</protein>
<reference evidence="1 2" key="1">
    <citation type="submission" date="2016-11" db="EMBL/GenBank/DDBJ databases">
        <authorList>
            <person name="Jaros S."/>
            <person name="Januszkiewicz K."/>
            <person name="Wedrychowicz H."/>
        </authorList>
    </citation>
    <scope>NUCLEOTIDE SEQUENCE [LARGE SCALE GENOMIC DNA]</scope>
    <source>
        <strain evidence="1 2">CGMCC 4.2025</strain>
    </source>
</reference>
<gene>
    <name evidence="1" type="ORF">SAMN05216499_13838</name>
</gene>